<dbReference type="InterPro" id="IPR020449">
    <property type="entry name" value="Tscrpt_reg_AraC-type_HTH"/>
</dbReference>
<dbReference type="EMBL" id="AWTC01000004">
    <property type="protein sequence ID" value="EST12568.1"/>
    <property type="molecule type" value="Genomic_DNA"/>
</dbReference>
<proteinExistence type="predicted"/>
<dbReference type="PANTHER" id="PTHR40055:SF1">
    <property type="entry name" value="TRANSCRIPTIONAL REGULATOR YGIV-RELATED"/>
    <property type="match status" value="1"/>
</dbReference>
<evidence type="ECO:0000313" key="6">
    <source>
        <dbReference type="Proteomes" id="UP000018296"/>
    </source>
</evidence>
<dbReference type="STRING" id="1395513.P343_05300"/>
<keyword evidence="3" id="KW-0804">Transcription</keyword>
<evidence type="ECO:0000256" key="2">
    <source>
        <dbReference type="ARBA" id="ARBA00023125"/>
    </source>
</evidence>
<keyword evidence="6" id="KW-1185">Reference proteome</keyword>
<dbReference type="eggNOG" id="COG2207">
    <property type="taxonomic scope" value="Bacteria"/>
</dbReference>
<dbReference type="AlphaFoldDB" id="V6IYK4"/>
<sequence length="308" mass="35597">MNSIYQERIKAVIDYIEDHYTEKINLNQLADISHFSKFHFSRIFSSVTGATPIAFLNQKRLEKSIDYLTETDQSILEIALLCGFGSASTFNSLFKKHFQLSPSEVRKRQNKESNISQQLSKILEEGHDSLCYSGSVENNFLRRIWSMNITLKELPDYQVAYVRHVGNYLGTGQAWETLMTWASKHEIYPTEHYFIGISLDDPQVVEENKCRYDACVTLPDDFDRKPDGDIQFKMLSGGSYALYQFYDTIDKLAIAYQSLFGQWLPSSEYEADDKPCLEFCMNNPFEDPEGKAKVDLYLPIRKPEFVNP</sequence>
<dbReference type="Gene3D" id="1.10.10.60">
    <property type="entry name" value="Homeodomain-like"/>
    <property type="match status" value="2"/>
</dbReference>
<dbReference type="SMART" id="SM00342">
    <property type="entry name" value="HTH_ARAC"/>
    <property type="match status" value="1"/>
</dbReference>
<dbReference type="GO" id="GO:0003700">
    <property type="term" value="F:DNA-binding transcription factor activity"/>
    <property type="evidence" value="ECO:0007669"/>
    <property type="project" value="InterPro"/>
</dbReference>
<dbReference type="Gene3D" id="3.20.80.10">
    <property type="entry name" value="Regulatory factor, effector binding domain"/>
    <property type="match status" value="1"/>
</dbReference>
<dbReference type="SMART" id="SM00871">
    <property type="entry name" value="AraC_E_bind"/>
    <property type="match status" value="1"/>
</dbReference>
<evidence type="ECO:0000313" key="5">
    <source>
        <dbReference type="EMBL" id="EST12568.1"/>
    </source>
</evidence>
<evidence type="ECO:0000256" key="3">
    <source>
        <dbReference type="ARBA" id="ARBA00023163"/>
    </source>
</evidence>
<dbReference type="InterPro" id="IPR050908">
    <property type="entry name" value="SmbC-like"/>
</dbReference>
<dbReference type="GO" id="GO:0043565">
    <property type="term" value="F:sequence-specific DNA binding"/>
    <property type="evidence" value="ECO:0007669"/>
    <property type="project" value="InterPro"/>
</dbReference>
<dbReference type="PRINTS" id="PR00032">
    <property type="entry name" value="HTHARAC"/>
</dbReference>
<dbReference type="SUPFAM" id="SSF46689">
    <property type="entry name" value="Homeodomain-like"/>
    <property type="match status" value="2"/>
</dbReference>
<dbReference type="InterPro" id="IPR018062">
    <property type="entry name" value="HTH_AraC-typ_CS"/>
</dbReference>
<dbReference type="InterPro" id="IPR029442">
    <property type="entry name" value="GyrI-like"/>
</dbReference>
<dbReference type="InterPro" id="IPR010499">
    <property type="entry name" value="AraC_E-bd"/>
</dbReference>
<dbReference type="Proteomes" id="UP000018296">
    <property type="component" value="Unassembled WGS sequence"/>
</dbReference>
<comment type="caution">
    <text evidence="5">The sequence shown here is derived from an EMBL/GenBank/DDBJ whole genome shotgun (WGS) entry which is preliminary data.</text>
</comment>
<dbReference type="PROSITE" id="PS01124">
    <property type="entry name" value="HTH_ARAC_FAMILY_2"/>
    <property type="match status" value="1"/>
</dbReference>
<dbReference type="PANTHER" id="PTHR40055">
    <property type="entry name" value="TRANSCRIPTIONAL REGULATOR YGIV-RELATED"/>
    <property type="match status" value="1"/>
</dbReference>
<dbReference type="InterPro" id="IPR011256">
    <property type="entry name" value="Reg_factor_effector_dom_sf"/>
</dbReference>
<dbReference type="eggNOG" id="COG3449">
    <property type="taxonomic scope" value="Bacteria"/>
</dbReference>
<dbReference type="PATRIC" id="fig|1395513.3.peg.1081"/>
<keyword evidence="2" id="KW-0238">DNA-binding</keyword>
<keyword evidence="1" id="KW-0805">Transcription regulation</keyword>
<evidence type="ECO:0000259" key="4">
    <source>
        <dbReference type="PROSITE" id="PS01124"/>
    </source>
</evidence>
<dbReference type="Pfam" id="PF06445">
    <property type="entry name" value="GyrI-like"/>
    <property type="match status" value="1"/>
</dbReference>
<organism evidence="5 6">
    <name type="scientific">Sporolactobacillus laevolacticus DSM 442</name>
    <dbReference type="NCBI Taxonomy" id="1395513"/>
    <lineage>
        <taxon>Bacteria</taxon>
        <taxon>Bacillati</taxon>
        <taxon>Bacillota</taxon>
        <taxon>Bacilli</taxon>
        <taxon>Bacillales</taxon>
        <taxon>Sporolactobacillaceae</taxon>
        <taxon>Sporolactobacillus</taxon>
    </lineage>
</organism>
<gene>
    <name evidence="5" type="ORF">P343_05300</name>
</gene>
<dbReference type="SUPFAM" id="SSF55136">
    <property type="entry name" value="Probable bacterial effector-binding domain"/>
    <property type="match status" value="1"/>
</dbReference>
<evidence type="ECO:0000256" key="1">
    <source>
        <dbReference type="ARBA" id="ARBA00023015"/>
    </source>
</evidence>
<reference evidence="5 6" key="1">
    <citation type="journal article" date="2013" name="Genome Announc.">
        <title>Genome Sequence of Sporolactobacillus laevolacticus DSM442, an Efficient Polymer-Grade D-Lactate Producer from Agricultural Waste Cottonseed as a Nitrogen Source.</title>
        <authorList>
            <person name="Wang H."/>
            <person name="Wang L."/>
            <person name="Ju J."/>
            <person name="Yu B."/>
            <person name="Ma Y."/>
        </authorList>
    </citation>
    <scope>NUCLEOTIDE SEQUENCE [LARGE SCALE GENOMIC DNA]</scope>
    <source>
        <strain evidence="5 6">DSM 442</strain>
    </source>
</reference>
<accession>V6IYK4</accession>
<dbReference type="InterPro" id="IPR018060">
    <property type="entry name" value="HTH_AraC"/>
</dbReference>
<dbReference type="PROSITE" id="PS00041">
    <property type="entry name" value="HTH_ARAC_FAMILY_1"/>
    <property type="match status" value="1"/>
</dbReference>
<dbReference type="InterPro" id="IPR009057">
    <property type="entry name" value="Homeodomain-like_sf"/>
</dbReference>
<protein>
    <submittedName>
        <fullName evidence="5">Transcriptional regulator</fullName>
    </submittedName>
</protein>
<dbReference type="Pfam" id="PF12833">
    <property type="entry name" value="HTH_18"/>
    <property type="match status" value="1"/>
</dbReference>
<dbReference type="OrthoDB" id="5337216at2"/>
<name>V6IYK4_9BACL</name>
<feature type="domain" description="HTH araC/xylS-type" evidence="4">
    <location>
        <begin position="10"/>
        <end position="108"/>
    </location>
</feature>